<keyword evidence="3" id="KW-1185">Reference proteome</keyword>
<protein>
    <submittedName>
        <fullName evidence="2">Acyl dehydratase</fullName>
    </submittedName>
</protein>
<dbReference type="EMBL" id="NPZB01000001">
    <property type="protein sequence ID" value="PNS08467.1"/>
    <property type="molecule type" value="Genomic_DNA"/>
</dbReference>
<comment type="caution">
    <text evidence="2">The sequence shown here is derived from an EMBL/GenBank/DDBJ whole genome shotgun (WGS) entry which is preliminary data.</text>
</comment>
<dbReference type="Pfam" id="PF01575">
    <property type="entry name" value="MaoC_dehydratas"/>
    <property type="match status" value="1"/>
</dbReference>
<dbReference type="Proteomes" id="UP000236220">
    <property type="component" value="Unassembled WGS sequence"/>
</dbReference>
<organism evidence="2 3">
    <name type="scientific">Solilutibacter silvestris</name>
    <dbReference type="NCBI Taxonomy" id="1645665"/>
    <lineage>
        <taxon>Bacteria</taxon>
        <taxon>Pseudomonadati</taxon>
        <taxon>Pseudomonadota</taxon>
        <taxon>Gammaproteobacteria</taxon>
        <taxon>Lysobacterales</taxon>
        <taxon>Lysobacteraceae</taxon>
        <taxon>Solilutibacter</taxon>
    </lineage>
</organism>
<dbReference type="AlphaFoldDB" id="A0A2K1Q0M7"/>
<accession>A0A2K1Q0M7</accession>
<evidence type="ECO:0000259" key="1">
    <source>
        <dbReference type="Pfam" id="PF01575"/>
    </source>
</evidence>
<dbReference type="PANTHER" id="PTHR42993">
    <property type="entry name" value="MAOC-LIKE DEHYDRATASE DOMAIN-CONTAINING PROTEIN"/>
    <property type="match status" value="1"/>
</dbReference>
<dbReference type="SUPFAM" id="SSF54637">
    <property type="entry name" value="Thioesterase/thiol ester dehydrase-isomerase"/>
    <property type="match status" value="1"/>
</dbReference>
<dbReference type="Gene3D" id="3.10.129.10">
    <property type="entry name" value="Hotdog Thioesterase"/>
    <property type="match status" value="1"/>
</dbReference>
<dbReference type="CDD" id="cd03450">
    <property type="entry name" value="NodN"/>
    <property type="match status" value="1"/>
</dbReference>
<dbReference type="InterPro" id="IPR039375">
    <property type="entry name" value="NodN-like"/>
</dbReference>
<gene>
    <name evidence="2" type="ORF">Lysil_0096</name>
</gene>
<proteinExistence type="predicted"/>
<feature type="domain" description="MaoC-like" evidence="1">
    <location>
        <begin position="15"/>
        <end position="113"/>
    </location>
</feature>
<dbReference type="PANTHER" id="PTHR42993:SF1">
    <property type="entry name" value="MAOC-LIKE DEHYDRATASE DOMAIN-CONTAINING PROTEIN"/>
    <property type="match status" value="1"/>
</dbReference>
<dbReference type="InterPro" id="IPR029069">
    <property type="entry name" value="HotDog_dom_sf"/>
</dbReference>
<reference evidence="2 3" key="1">
    <citation type="submission" date="2017-08" db="EMBL/GenBank/DDBJ databases">
        <title>Lysobacter sylvestris genome.</title>
        <authorList>
            <person name="Zhang D.-C."/>
            <person name="Albuquerque L."/>
            <person name="Franca L."/>
            <person name="Froufe H.J.C."/>
            <person name="Barroso C."/>
            <person name="Egas C."/>
            <person name="Da Costa M."/>
            <person name="Margesin R."/>
        </authorList>
    </citation>
    <scope>NUCLEOTIDE SEQUENCE [LARGE SCALE GENOMIC DNA]</scope>
    <source>
        <strain evidence="2 3">AM20-91</strain>
    </source>
</reference>
<evidence type="ECO:0000313" key="2">
    <source>
        <dbReference type="EMBL" id="PNS08467.1"/>
    </source>
</evidence>
<name>A0A2K1Q0M7_9GAMM</name>
<dbReference type="RefSeq" id="WP_103074891.1">
    <property type="nucleotide sequence ID" value="NZ_NPZB01000001.1"/>
</dbReference>
<sequence length="151" mass="17173">MLVIKNIEALPEWLGHELATSDWITIEQSRIQAFADATDDRQWIHVDPERARRESPFATTIAHGYLTLSMLPAMIDFSFRIDGIAMTVNYGLDRVRFMAPLPAGSRIRARFALDRLTEFPGGTQAHIIATIEMEGSDKPVCIAHQLVRYYR</sequence>
<evidence type="ECO:0000313" key="3">
    <source>
        <dbReference type="Proteomes" id="UP000236220"/>
    </source>
</evidence>
<dbReference type="OrthoDB" id="9801735at2"/>
<dbReference type="InterPro" id="IPR002539">
    <property type="entry name" value="MaoC-like_dom"/>
</dbReference>